<evidence type="ECO:0000313" key="2">
    <source>
        <dbReference type="EMBL" id="MEI4827901.1"/>
    </source>
</evidence>
<dbReference type="RefSeq" id="WP_336480321.1">
    <property type="nucleotide sequence ID" value="NZ_JBAWSV010000001.1"/>
</dbReference>
<proteinExistence type="predicted"/>
<keyword evidence="1" id="KW-0812">Transmembrane</keyword>
<organism evidence="2 3">
    <name type="scientific">Bacillus yunxiaonensis</name>
    <dbReference type="NCBI Taxonomy" id="3127665"/>
    <lineage>
        <taxon>Bacteria</taxon>
        <taxon>Bacillati</taxon>
        <taxon>Bacillota</taxon>
        <taxon>Bacilli</taxon>
        <taxon>Bacillales</taxon>
        <taxon>Bacillaceae</taxon>
        <taxon>Bacillus</taxon>
    </lineage>
</organism>
<evidence type="ECO:0008006" key="4">
    <source>
        <dbReference type="Google" id="ProtNLM"/>
    </source>
</evidence>
<dbReference type="EMBL" id="JBAWSV010000001">
    <property type="protein sequence ID" value="MEI4827901.1"/>
    <property type="molecule type" value="Genomic_DNA"/>
</dbReference>
<gene>
    <name evidence="2" type="ORF">WAX78_00230</name>
</gene>
<feature type="transmembrane region" description="Helical" evidence="1">
    <location>
        <begin position="65"/>
        <end position="87"/>
    </location>
</feature>
<sequence>MKLIIGLFPIILSCLFVLLSVHPRIRILLDLFAYVCLYGFGIIISLVIYDVLLQHTVFMTTIHRIFLNPLFLLTGAYIGIYVLYLILHKLISNVRN</sequence>
<feature type="transmembrane region" description="Helical" evidence="1">
    <location>
        <begin position="31"/>
        <end position="53"/>
    </location>
</feature>
<reference evidence="2 3" key="1">
    <citation type="submission" date="2024-01" db="EMBL/GenBank/DDBJ databases">
        <title>Seven novel Bacillus-like species.</title>
        <authorList>
            <person name="Liu G."/>
        </authorList>
    </citation>
    <scope>NUCLEOTIDE SEQUENCE [LARGE SCALE GENOMIC DNA]</scope>
    <source>
        <strain evidence="2 3">FJAT-53711</strain>
    </source>
</reference>
<comment type="caution">
    <text evidence="2">The sequence shown here is derived from an EMBL/GenBank/DDBJ whole genome shotgun (WGS) entry which is preliminary data.</text>
</comment>
<evidence type="ECO:0000313" key="3">
    <source>
        <dbReference type="Proteomes" id="UP001367922"/>
    </source>
</evidence>
<dbReference type="Proteomes" id="UP001367922">
    <property type="component" value="Unassembled WGS sequence"/>
</dbReference>
<accession>A0ABU8FPJ5</accession>
<protein>
    <recommendedName>
        <fullName evidence="4">Transposase</fullName>
    </recommendedName>
</protein>
<feature type="transmembrane region" description="Helical" evidence="1">
    <location>
        <begin position="7"/>
        <end position="25"/>
    </location>
</feature>
<keyword evidence="1" id="KW-1133">Transmembrane helix</keyword>
<evidence type="ECO:0000256" key="1">
    <source>
        <dbReference type="SAM" id="Phobius"/>
    </source>
</evidence>
<keyword evidence="1" id="KW-0472">Membrane</keyword>
<keyword evidence="3" id="KW-1185">Reference proteome</keyword>
<name>A0ABU8FPJ5_9BACI</name>